<dbReference type="RefSeq" id="WP_308459510.1">
    <property type="nucleotide sequence ID" value="NZ_JAJEPS010000009.1"/>
</dbReference>
<dbReference type="GO" id="GO:0046872">
    <property type="term" value="F:metal ion binding"/>
    <property type="evidence" value="ECO:0007669"/>
    <property type="project" value="UniProtKB-KW"/>
</dbReference>
<keyword evidence="5" id="KW-0411">Iron-sulfur</keyword>
<dbReference type="EMBL" id="JAJEPS010000009">
    <property type="protein sequence ID" value="MCC2126523.1"/>
    <property type="molecule type" value="Genomic_DNA"/>
</dbReference>
<keyword evidence="9" id="KW-1185">Reference proteome</keyword>
<dbReference type="CDD" id="cd01335">
    <property type="entry name" value="Radical_SAM"/>
    <property type="match status" value="1"/>
</dbReference>
<dbReference type="Gene3D" id="3.80.30.20">
    <property type="entry name" value="tm_1862 like domain"/>
    <property type="match status" value="1"/>
</dbReference>
<comment type="cofactor">
    <cofactor evidence="1">
        <name>[4Fe-4S] cluster</name>
        <dbReference type="ChEBI" id="CHEBI:49883"/>
    </cofactor>
</comment>
<dbReference type="InterPro" id="IPR051198">
    <property type="entry name" value="BchE-like"/>
</dbReference>
<dbReference type="InterPro" id="IPR036724">
    <property type="entry name" value="Cobalamin-bd_sf"/>
</dbReference>
<keyword evidence="2" id="KW-0949">S-adenosyl-L-methionine</keyword>
<dbReference type="SUPFAM" id="SSF52242">
    <property type="entry name" value="Cobalamin (vitamin B12)-binding domain"/>
    <property type="match status" value="1"/>
</dbReference>
<evidence type="ECO:0000259" key="6">
    <source>
        <dbReference type="PROSITE" id="PS51332"/>
    </source>
</evidence>
<dbReference type="Pfam" id="PF13311">
    <property type="entry name" value="DUF4080"/>
    <property type="match status" value="1"/>
</dbReference>
<dbReference type="SFLD" id="SFLDG01082">
    <property type="entry name" value="B12-binding_domain_containing"/>
    <property type="match status" value="1"/>
</dbReference>
<dbReference type="PROSITE" id="PS51918">
    <property type="entry name" value="RADICAL_SAM"/>
    <property type="match status" value="1"/>
</dbReference>
<keyword evidence="4" id="KW-0408">Iron</keyword>
<feature type="domain" description="Radical SAM core" evidence="7">
    <location>
        <begin position="184"/>
        <end position="414"/>
    </location>
</feature>
<reference evidence="8 9" key="1">
    <citation type="submission" date="2021-10" db="EMBL/GenBank/DDBJ databases">
        <title>Anaerobic single-cell dispensing facilitates the cultivation of human gut bacteria.</title>
        <authorList>
            <person name="Afrizal A."/>
        </authorList>
    </citation>
    <scope>NUCLEOTIDE SEQUENCE [LARGE SCALE GENOMIC DNA]</scope>
    <source>
        <strain evidence="8 9">CLA-AA-H276</strain>
    </source>
</reference>
<dbReference type="GO" id="GO:0031419">
    <property type="term" value="F:cobalamin binding"/>
    <property type="evidence" value="ECO:0007669"/>
    <property type="project" value="InterPro"/>
</dbReference>
<evidence type="ECO:0000259" key="7">
    <source>
        <dbReference type="PROSITE" id="PS51918"/>
    </source>
</evidence>
<comment type="caution">
    <text evidence="8">The sequence shown here is derived from an EMBL/GenBank/DDBJ whole genome shotgun (WGS) entry which is preliminary data.</text>
</comment>
<keyword evidence="3" id="KW-0479">Metal-binding</keyword>
<dbReference type="Pfam" id="PF04055">
    <property type="entry name" value="Radical_SAM"/>
    <property type="match status" value="1"/>
</dbReference>
<dbReference type="InterPro" id="IPR058240">
    <property type="entry name" value="rSAM_sf"/>
</dbReference>
<dbReference type="SFLD" id="SFLDS00029">
    <property type="entry name" value="Radical_SAM"/>
    <property type="match status" value="1"/>
</dbReference>
<evidence type="ECO:0000256" key="3">
    <source>
        <dbReference type="ARBA" id="ARBA00022723"/>
    </source>
</evidence>
<evidence type="ECO:0000256" key="5">
    <source>
        <dbReference type="ARBA" id="ARBA00023014"/>
    </source>
</evidence>
<dbReference type="InterPro" id="IPR006158">
    <property type="entry name" value="Cobalamin-bd"/>
</dbReference>
<accession>A0AAE3A8U5</accession>
<dbReference type="SUPFAM" id="SSF102114">
    <property type="entry name" value="Radical SAM enzymes"/>
    <property type="match status" value="1"/>
</dbReference>
<dbReference type="InterPro" id="IPR025288">
    <property type="entry name" value="DUF4080"/>
</dbReference>
<dbReference type="PANTHER" id="PTHR43409:SF16">
    <property type="entry name" value="SLR0320 PROTEIN"/>
    <property type="match status" value="1"/>
</dbReference>
<evidence type="ECO:0000256" key="2">
    <source>
        <dbReference type="ARBA" id="ARBA00022691"/>
    </source>
</evidence>
<organism evidence="8 9">
    <name type="scientific">Hominiventricola filiformis</name>
    <dbReference type="NCBI Taxonomy" id="2885352"/>
    <lineage>
        <taxon>Bacteria</taxon>
        <taxon>Bacillati</taxon>
        <taxon>Bacillota</taxon>
        <taxon>Clostridia</taxon>
        <taxon>Lachnospirales</taxon>
        <taxon>Lachnospiraceae</taxon>
        <taxon>Hominiventricola</taxon>
    </lineage>
</organism>
<dbReference type="InterPro" id="IPR006638">
    <property type="entry name" value="Elp3/MiaA/NifB-like_rSAM"/>
</dbReference>
<dbReference type="Proteomes" id="UP001198220">
    <property type="component" value="Unassembled WGS sequence"/>
</dbReference>
<dbReference type="PROSITE" id="PS51332">
    <property type="entry name" value="B12_BINDING"/>
    <property type="match status" value="1"/>
</dbReference>
<dbReference type="PANTHER" id="PTHR43409">
    <property type="entry name" value="ANAEROBIC MAGNESIUM-PROTOPORPHYRIN IX MONOMETHYL ESTER CYCLASE-RELATED"/>
    <property type="match status" value="1"/>
</dbReference>
<dbReference type="GO" id="GO:0003824">
    <property type="term" value="F:catalytic activity"/>
    <property type="evidence" value="ECO:0007669"/>
    <property type="project" value="InterPro"/>
</dbReference>
<sequence length="568" mass="65712">MKEKRNRKGKSMKKILLVAINAKYIHSNLAVYSLKAAAGKYGNQIEIAEYTINQQPDQILGDIYRRKPDVAAFSCYIWNGKLIGELMQELPKILPHTEIWAGGPEVSYDAEKFLKKHPEIRGVMRAEGEGNFPKLASYYIEETGVLSEIENLTYRDMDGNICETPWAEPISMDEMPFAYENLHDFEHKIIYYESSRGCPFRCSYCLSSIDKRVRFRSLALVKKELQVFLDARVPQVKFVDRTFNCNPRRTVELLNWIQEHDNGVTNFHFEIAADITTEEELAIMEQMRPGLIQLEIGVQSTNPKTVEAIHRTMDLTKLAEVVSRVKGFGNIHQHLDLIAGLPYENLESFQKSFDDVYGMQPDQLQLGFLKVLKGSGMKEDADGYEIRYHEHAPYEVLTTRWLNYGEVLTLKGVEEMVEVYYNSRQFDRTIAHIMEQYDSPYRFFLELSEYYERKGLSGIGHSRIARYEILRAFLEEKKLSGPDNDQCMVLDLYARENLKSRPAFAPDLSPYKEELKNLTRDYGRQVHVEVLEKASGPEYVMFDYRKRDPLTGEAWMEVLGGTGERHDG</sequence>
<dbReference type="Pfam" id="PF02310">
    <property type="entry name" value="B12-binding"/>
    <property type="match status" value="1"/>
</dbReference>
<protein>
    <submittedName>
        <fullName evidence="8">B12-binding domain-containing radical SAM protein</fullName>
    </submittedName>
</protein>
<dbReference type="AlphaFoldDB" id="A0AAE3A8U5"/>
<dbReference type="GO" id="GO:0051536">
    <property type="term" value="F:iron-sulfur cluster binding"/>
    <property type="evidence" value="ECO:0007669"/>
    <property type="project" value="UniProtKB-KW"/>
</dbReference>
<dbReference type="SMART" id="SM00729">
    <property type="entry name" value="Elp3"/>
    <property type="match status" value="1"/>
</dbReference>
<dbReference type="InterPro" id="IPR007197">
    <property type="entry name" value="rSAM"/>
</dbReference>
<dbReference type="GO" id="GO:0005829">
    <property type="term" value="C:cytosol"/>
    <property type="evidence" value="ECO:0007669"/>
    <property type="project" value="TreeGrafter"/>
</dbReference>
<gene>
    <name evidence="8" type="ORF">LKD36_10035</name>
</gene>
<evidence type="ECO:0000256" key="1">
    <source>
        <dbReference type="ARBA" id="ARBA00001966"/>
    </source>
</evidence>
<evidence type="ECO:0000256" key="4">
    <source>
        <dbReference type="ARBA" id="ARBA00023004"/>
    </source>
</evidence>
<evidence type="ECO:0000313" key="8">
    <source>
        <dbReference type="EMBL" id="MCC2126523.1"/>
    </source>
</evidence>
<feature type="domain" description="B12-binding" evidence="6">
    <location>
        <begin position="13"/>
        <end position="146"/>
    </location>
</feature>
<name>A0AAE3A8U5_9FIRM</name>
<dbReference type="InterPro" id="IPR023404">
    <property type="entry name" value="rSAM_horseshoe"/>
</dbReference>
<proteinExistence type="predicted"/>
<dbReference type="Gene3D" id="3.40.50.280">
    <property type="entry name" value="Cobalamin-binding domain"/>
    <property type="match status" value="1"/>
</dbReference>
<evidence type="ECO:0000313" key="9">
    <source>
        <dbReference type="Proteomes" id="UP001198220"/>
    </source>
</evidence>